<feature type="compositionally biased region" description="Basic and acidic residues" evidence="2">
    <location>
        <begin position="16"/>
        <end position="32"/>
    </location>
</feature>
<feature type="compositionally biased region" description="Basic residues" evidence="2">
    <location>
        <begin position="1"/>
        <end position="15"/>
    </location>
</feature>
<reference evidence="3" key="2">
    <citation type="submission" date="2025-08" db="UniProtKB">
        <authorList>
            <consortium name="Ensembl"/>
        </authorList>
    </citation>
    <scope>IDENTIFICATION</scope>
</reference>
<name>A0A8C5ENF5_GOUWI</name>
<evidence type="ECO:0000313" key="3">
    <source>
        <dbReference type="Ensembl" id="ENSGWIP00000019752.1"/>
    </source>
</evidence>
<keyword evidence="4" id="KW-1185">Reference proteome</keyword>
<keyword evidence="1" id="KW-0175">Coiled coil</keyword>
<protein>
    <submittedName>
        <fullName evidence="3">Si:ch211-243o19.4</fullName>
    </submittedName>
</protein>
<reference evidence="3" key="3">
    <citation type="submission" date="2025-09" db="UniProtKB">
        <authorList>
            <consortium name="Ensembl"/>
        </authorList>
    </citation>
    <scope>IDENTIFICATION</scope>
</reference>
<accession>A0A8C5ENF5</accession>
<feature type="region of interest" description="Disordered" evidence="2">
    <location>
        <begin position="1"/>
        <end position="32"/>
    </location>
</feature>
<dbReference type="PANTHER" id="PTHR14845">
    <property type="entry name" value="COILED-COIL DOMAIN-CONTAINING 166"/>
    <property type="match status" value="1"/>
</dbReference>
<dbReference type="Ensembl" id="ENSGWIT00000021741.1">
    <property type="protein sequence ID" value="ENSGWIP00000019752.1"/>
    <property type="gene ID" value="ENSGWIG00000010769.1"/>
</dbReference>
<evidence type="ECO:0000256" key="2">
    <source>
        <dbReference type="SAM" id="MobiDB-lite"/>
    </source>
</evidence>
<proteinExistence type="predicted"/>
<dbReference type="AlphaFoldDB" id="A0A8C5ENF5"/>
<reference evidence="3" key="1">
    <citation type="submission" date="2020-06" db="EMBL/GenBank/DDBJ databases">
        <authorList>
            <consortium name="Wellcome Sanger Institute Data Sharing"/>
        </authorList>
    </citation>
    <scope>NUCLEOTIDE SEQUENCE [LARGE SCALE GENOMIC DNA]</scope>
</reference>
<feature type="coiled-coil region" evidence="1">
    <location>
        <begin position="214"/>
        <end position="262"/>
    </location>
</feature>
<evidence type="ECO:0000313" key="4">
    <source>
        <dbReference type="Proteomes" id="UP000694680"/>
    </source>
</evidence>
<evidence type="ECO:0000256" key="1">
    <source>
        <dbReference type="SAM" id="Coils"/>
    </source>
</evidence>
<dbReference type="Proteomes" id="UP000694680">
    <property type="component" value="Chromosome 22"/>
</dbReference>
<dbReference type="PANTHER" id="PTHR14845:SF5">
    <property type="entry name" value="BASAL BODY-ORIENTATION FACTOR 1"/>
    <property type="match status" value="1"/>
</dbReference>
<organism evidence="3 4">
    <name type="scientific">Gouania willdenowi</name>
    <name type="common">Blunt-snouted clingfish</name>
    <name type="synonym">Lepadogaster willdenowi</name>
    <dbReference type="NCBI Taxonomy" id="441366"/>
    <lineage>
        <taxon>Eukaryota</taxon>
        <taxon>Metazoa</taxon>
        <taxon>Chordata</taxon>
        <taxon>Craniata</taxon>
        <taxon>Vertebrata</taxon>
        <taxon>Euteleostomi</taxon>
        <taxon>Actinopterygii</taxon>
        <taxon>Neopterygii</taxon>
        <taxon>Teleostei</taxon>
        <taxon>Neoteleostei</taxon>
        <taxon>Acanthomorphata</taxon>
        <taxon>Ovalentaria</taxon>
        <taxon>Blenniimorphae</taxon>
        <taxon>Blenniiformes</taxon>
        <taxon>Gobiesocoidei</taxon>
        <taxon>Gobiesocidae</taxon>
        <taxon>Gobiesocinae</taxon>
        <taxon>Gouania</taxon>
    </lineage>
</organism>
<sequence>HFKKKKKKEKKCRQQNKKDGKQESKADKESDMEKANANAAVWELRLKVTNQSLSEYQEAHHKLTCANEQLTNQLYRAETDAIELTAHWETQLAAKEHQVIQLFILISCFLASQRLSHNYSLIIIDQRCKDPNHSLFHVENLHKMERKFSAEKVLSLRPKCSALICRHLEDTLQAAFKEQDRLNEALRYHAKEAKDLHKLTNSLTKKNTSLALDKLTLKKNAAQIEAQKDKLSELTSKVASLEQDLELKVEELEQQQLQEKMNLGLIQASQVELDKLQKVLIMREKELEHIKQLASLIVKRRTQLEEFFHDALTHVKQEILASRFQYKRKALQDYRLRFSEATEGKIKFPPIRTFHKSPHSTNSVYSDMDAAATPYPPGKEVEISDLTWEQKEQVLWLLFGKMNGQKER</sequence>